<name>A0A397IUT1_9GLOM</name>
<dbReference type="OrthoDB" id="2494294at2759"/>
<evidence type="ECO:0000313" key="1">
    <source>
        <dbReference type="EMBL" id="RHZ79759.1"/>
    </source>
</evidence>
<dbReference type="Proteomes" id="UP000266861">
    <property type="component" value="Unassembled WGS sequence"/>
</dbReference>
<protein>
    <submittedName>
        <fullName evidence="1">Uncharacterized protein</fullName>
    </submittedName>
</protein>
<sequence length="164" mass="19271">MYQKKIKNYKIVKMSRSFSHPKLPCWISTTGKDVDVLLRRKKKVTWGEIEAHEFKSKLSRKEKLWRGLKRVFAKLVEVEAIHIVQDINKAFIISPSPLKYYDNKSDNDLEEDSALEEIMANIFKTIMDIRRHPKLGILDILKFYGISKQENTIGIGYMIIWLSI</sequence>
<organism evidence="1 2">
    <name type="scientific">Diversispora epigaea</name>
    <dbReference type="NCBI Taxonomy" id="1348612"/>
    <lineage>
        <taxon>Eukaryota</taxon>
        <taxon>Fungi</taxon>
        <taxon>Fungi incertae sedis</taxon>
        <taxon>Mucoromycota</taxon>
        <taxon>Glomeromycotina</taxon>
        <taxon>Glomeromycetes</taxon>
        <taxon>Diversisporales</taxon>
        <taxon>Diversisporaceae</taxon>
        <taxon>Diversispora</taxon>
    </lineage>
</organism>
<proteinExistence type="predicted"/>
<accession>A0A397IUT1</accession>
<dbReference type="AlphaFoldDB" id="A0A397IUT1"/>
<reference evidence="1 2" key="1">
    <citation type="submission" date="2018-08" db="EMBL/GenBank/DDBJ databases">
        <title>Genome and evolution of the arbuscular mycorrhizal fungus Diversispora epigaea (formerly Glomus versiforme) and its bacterial endosymbionts.</title>
        <authorList>
            <person name="Sun X."/>
            <person name="Fei Z."/>
            <person name="Harrison M."/>
        </authorList>
    </citation>
    <scope>NUCLEOTIDE SEQUENCE [LARGE SCALE GENOMIC DNA]</scope>
    <source>
        <strain evidence="1 2">IT104</strain>
    </source>
</reference>
<dbReference type="EMBL" id="PQFF01000132">
    <property type="protein sequence ID" value="RHZ79759.1"/>
    <property type="molecule type" value="Genomic_DNA"/>
</dbReference>
<evidence type="ECO:0000313" key="2">
    <source>
        <dbReference type="Proteomes" id="UP000266861"/>
    </source>
</evidence>
<keyword evidence="2" id="KW-1185">Reference proteome</keyword>
<gene>
    <name evidence="1" type="ORF">Glove_141g18</name>
</gene>
<comment type="caution">
    <text evidence="1">The sequence shown here is derived from an EMBL/GenBank/DDBJ whole genome shotgun (WGS) entry which is preliminary data.</text>
</comment>